<evidence type="ECO:0000256" key="1">
    <source>
        <dbReference type="SAM" id="SignalP"/>
    </source>
</evidence>
<dbReference type="Pfam" id="PF11008">
    <property type="entry name" value="DUF2846"/>
    <property type="match status" value="1"/>
</dbReference>
<keyword evidence="4" id="KW-1185">Reference proteome</keyword>
<dbReference type="RefSeq" id="WP_259450585.1">
    <property type="nucleotide sequence ID" value="NZ_CP119520.1"/>
</dbReference>
<keyword evidence="1" id="KW-0732">Signal</keyword>
<comment type="caution">
    <text evidence="3">The sequence shown here is derived from an EMBL/GenBank/DDBJ whole genome shotgun (WGS) entry which is preliminary data.</text>
</comment>
<evidence type="ECO:0000313" key="3">
    <source>
        <dbReference type="EMBL" id="MCS0631515.1"/>
    </source>
</evidence>
<reference evidence="3" key="1">
    <citation type="submission" date="2022-08" db="EMBL/GenBank/DDBJ databases">
        <title>Reclassification of Massilia species as members of the genera Telluria, Duganella, Pseudoduganella, Mokoshia gen. nov. and Zemynaea gen. nov. using orthogonal and non-orthogonal genome-based approaches.</title>
        <authorList>
            <person name="Bowman J.P."/>
        </authorList>
    </citation>
    <scope>NUCLEOTIDE SEQUENCE</scope>
    <source>
        <strain evidence="3">LMG 11547</strain>
    </source>
</reference>
<gene>
    <name evidence="3" type="ORF">NX786_19480</name>
</gene>
<feature type="chain" id="PRO_5047254495" evidence="1">
    <location>
        <begin position="27"/>
        <end position="147"/>
    </location>
</feature>
<dbReference type="EMBL" id="JANUHC010000007">
    <property type="protein sequence ID" value="MCS0631515.1"/>
    <property type="molecule type" value="Genomic_DNA"/>
</dbReference>
<evidence type="ECO:0000259" key="2">
    <source>
        <dbReference type="Pfam" id="PF11008"/>
    </source>
</evidence>
<sequence>MKLHLIAMPLFALVLAGCAASGPKFAQQEASTPKLGAEQGRVYFYRTDSMLGAAIQPQVMLDGATVGKSQPGGYFYVDAAPGSHEAVTSTEVSNKLSFALDKGEVKYVRTRVSMGLMAGHIVPELVGPDEAQKELATLSYTGGAKAN</sequence>
<evidence type="ECO:0000313" key="4">
    <source>
        <dbReference type="Proteomes" id="UP001165263"/>
    </source>
</evidence>
<feature type="signal peptide" evidence="1">
    <location>
        <begin position="1"/>
        <end position="26"/>
    </location>
</feature>
<feature type="domain" description="DUF2846" evidence="2">
    <location>
        <begin position="37"/>
        <end position="115"/>
    </location>
</feature>
<accession>A0ABT2C2A0</accession>
<dbReference type="Proteomes" id="UP001165263">
    <property type="component" value="Unassembled WGS sequence"/>
</dbReference>
<dbReference type="PROSITE" id="PS51257">
    <property type="entry name" value="PROKAR_LIPOPROTEIN"/>
    <property type="match status" value="1"/>
</dbReference>
<organism evidence="3 4">
    <name type="scientific">Telluria mixta</name>
    <dbReference type="NCBI Taxonomy" id="34071"/>
    <lineage>
        <taxon>Bacteria</taxon>
        <taxon>Pseudomonadati</taxon>
        <taxon>Pseudomonadota</taxon>
        <taxon>Betaproteobacteria</taxon>
        <taxon>Burkholderiales</taxon>
        <taxon>Oxalobacteraceae</taxon>
        <taxon>Telluria group</taxon>
        <taxon>Telluria</taxon>
    </lineage>
</organism>
<proteinExistence type="predicted"/>
<name>A0ABT2C2A0_9BURK</name>
<protein>
    <submittedName>
        <fullName evidence="3">DUF2846 domain-containing protein</fullName>
    </submittedName>
</protein>
<dbReference type="InterPro" id="IPR022548">
    <property type="entry name" value="DUF2846"/>
</dbReference>